<feature type="domain" description="Cancer-associated gene protein 1 N-terminal" evidence="3">
    <location>
        <begin position="1"/>
        <end position="516"/>
    </location>
</feature>
<dbReference type="InterPro" id="IPR052686">
    <property type="entry name" value="CAGE1_homolog"/>
</dbReference>
<accession>L9LAQ4</accession>
<gene>
    <name evidence="4" type="ORF">TREES_T100000141</name>
</gene>
<evidence type="ECO:0000256" key="2">
    <source>
        <dbReference type="SAM" id="MobiDB-lite"/>
    </source>
</evidence>
<name>L9LAQ4_TUPCH</name>
<dbReference type="PANTHER" id="PTHR36864:SF1">
    <property type="entry name" value="CANCER-ASSOCIATED GENE 1 PROTEIN"/>
    <property type="match status" value="1"/>
</dbReference>
<reference evidence="5" key="1">
    <citation type="submission" date="2012-07" db="EMBL/GenBank/DDBJ databases">
        <title>Genome of the Chinese tree shrew, a rising model animal genetically related to primates.</title>
        <authorList>
            <person name="Zhang G."/>
            <person name="Fan Y."/>
            <person name="Yao Y."/>
            <person name="Huang Z."/>
        </authorList>
    </citation>
    <scope>NUCLEOTIDE SEQUENCE [LARGE SCALE GENOMIC DNA]</scope>
</reference>
<proteinExistence type="predicted"/>
<organism evidence="4 5">
    <name type="scientific">Tupaia chinensis</name>
    <name type="common">Chinese tree shrew</name>
    <name type="synonym">Tupaia belangeri chinensis</name>
    <dbReference type="NCBI Taxonomy" id="246437"/>
    <lineage>
        <taxon>Eukaryota</taxon>
        <taxon>Metazoa</taxon>
        <taxon>Chordata</taxon>
        <taxon>Craniata</taxon>
        <taxon>Vertebrata</taxon>
        <taxon>Euteleostomi</taxon>
        <taxon>Mammalia</taxon>
        <taxon>Eutheria</taxon>
        <taxon>Euarchontoglires</taxon>
        <taxon>Scandentia</taxon>
        <taxon>Tupaiidae</taxon>
        <taxon>Tupaia</taxon>
    </lineage>
</organism>
<dbReference type="AlphaFoldDB" id="L9LAQ4"/>
<dbReference type="FunCoup" id="L9LAQ4">
    <property type="interactions" value="24"/>
</dbReference>
<keyword evidence="5" id="KW-1185">Reference proteome</keyword>
<dbReference type="Pfam" id="PF15066">
    <property type="entry name" value="CAGE1"/>
    <property type="match status" value="1"/>
</dbReference>
<evidence type="ECO:0000259" key="3">
    <source>
        <dbReference type="Pfam" id="PF15066"/>
    </source>
</evidence>
<feature type="coiled-coil region" evidence="1">
    <location>
        <begin position="315"/>
        <end position="556"/>
    </location>
</feature>
<keyword evidence="1" id="KW-0175">Coiled coil</keyword>
<feature type="region of interest" description="Disordered" evidence="2">
    <location>
        <begin position="158"/>
        <end position="195"/>
    </location>
</feature>
<dbReference type="InterPro" id="IPR029381">
    <property type="entry name" value="CAGE1_N"/>
</dbReference>
<protein>
    <submittedName>
        <fullName evidence="4">Cancer-associated 1 protein like protein</fullName>
    </submittedName>
</protein>
<reference evidence="5" key="2">
    <citation type="journal article" date="2013" name="Nat. Commun.">
        <title>Genome of the Chinese tree shrew.</title>
        <authorList>
            <person name="Fan Y."/>
            <person name="Huang Z.Y."/>
            <person name="Cao C.C."/>
            <person name="Chen C.S."/>
            <person name="Chen Y.X."/>
            <person name="Fan D.D."/>
            <person name="He J."/>
            <person name="Hou H.L."/>
            <person name="Hu L."/>
            <person name="Hu X.T."/>
            <person name="Jiang X.T."/>
            <person name="Lai R."/>
            <person name="Lang Y.S."/>
            <person name="Liang B."/>
            <person name="Liao S.G."/>
            <person name="Mu D."/>
            <person name="Ma Y.Y."/>
            <person name="Niu Y.Y."/>
            <person name="Sun X.Q."/>
            <person name="Xia J.Q."/>
            <person name="Xiao J."/>
            <person name="Xiong Z.Q."/>
            <person name="Xu L."/>
            <person name="Yang L."/>
            <person name="Zhang Y."/>
            <person name="Zhao W."/>
            <person name="Zhao X.D."/>
            <person name="Zheng Y.T."/>
            <person name="Zhou J.M."/>
            <person name="Zhu Y.B."/>
            <person name="Zhang G.J."/>
            <person name="Wang J."/>
            <person name="Yao Y.G."/>
        </authorList>
    </citation>
    <scope>NUCLEOTIDE SEQUENCE [LARGE SCALE GENOMIC DNA]</scope>
</reference>
<dbReference type="InParanoid" id="L9LAQ4"/>
<evidence type="ECO:0000256" key="1">
    <source>
        <dbReference type="SAM" id="Coils"/>
    </source>
</evidence>
<dbReference type="STRING" id="246437.L9LAQ4"/>
<dbReference type="EMBL" id="KB320453">
    <property type="protein sequence ID" value="ELW71759.1"/>
    <property type="molecule type" value="Genomic_DNA"/>
</dbReference>
<dbReference type="Proteomes" id="UP000011518">
    <property type="component" value="Unassembled WGS sequence"/>
</dbReference>
<feature type="coiled-coil region" evidence="1">
    <location>
        <begin position="602"/>
        <end position="629"/>
    </location>
</feature>
<dbReference type="PANTHER" id="PTHR36864">
    <property type="entry name" value="CANCER-ASSOCIATED GENE 1 PROTEIN"/>
    <property type="match status" value="1"/>
</dbReference>
<evidence type="ECO:0000313" key="5">
    <source>
        <dbReference type="Proteomes" id="UP000011518"/>
    </source>
</evidence>
<feature type="compositionally biased region" description="Polar residues" evidence="2">
    <location>
        <begin position="175"/>
        <end position="186"/>
    </location>
</feature>
<evidence type="ECO:0000313" key="4">
    <source>
        <dbReference type="EMBL" id="ELW71759.1"/>
    </source>
</evidence>
<sequence length="749" mass="86401">MSELDVMNVNSLSQDLTHSGSPLCMETSSTTSDLPQNEIKNVKRENESQSTLSEEIYNALDNLLGDINIRNYSQKVLIQPIDASISSMRQFEPICKFHWTEFNSEMTIFHNPTEGSSYTEKPELRGHLYNYAQEEDSFKEENPMRTSISTNQNRLANAYVRPPPRSPPVTPGSGETLSYSENSLAESTARESALHPNQPQSFLYEESIQRSGRKPFYTENSFSPLDLRVNYTTEETAVSSYEILNSGEISEMSVSHPKEVTEVGTDSPEAVSAWSPAGISWTSSMFRENCGTPGTEHSFESFQSPDEDMALNDILRKLKHTNRKQQTQIQDLQCTNLYLEEKVKELQMKMTKQQGLVKIINKLKENVEDLIEDKYTIMLEKNGINKTLQNSQEVLANTQKRLQESKKEKGNLQLELKKIKINYVRLQKRCISAIRQKNRSVSYCIEMDKTLSKKEEEVARLQRLKEELEKATTSALDLLKRERKVQEQEFQKYEKNNLEETQKLKSRLEKLVVQVNNLQSMYENERAKNAKLQQQINEVKNENAKLQQQSRSEEQTPNVEMAQLKEQLEEVMESDVTKDINNPDAEHFKENEKVSDIMLQKLKSFHLQKKNLDEELLKHKERIATFRKLIASEKAGQEPILEVTDFDSSEVKNVENVPILLGDKLDKYHSLNEELDFLISKLGNLLESEDDHCNKLIEENDSYQRHVGNLINKCFLSISYRPRRLESHPKSLTVVGHLDGHYKECYVSM</sequence>
<feature type="compositionally biased region" description="Pro residues" evidence="2">
    <location>
        <begin position="161"/>
        <end position="170"/>
    </location>
</feature>